<dbReference type="Pfam" id="PF00578">
    <property type="entry name" value="AhpC-TSA"/>
    <property type="match status" value="1"/>
</dbReference>
<dbReference type="InterPro" id="IPR050553">
    <property type="entry name" value="Thioredoxin_ResA/DsbE_sf"/>
</dbReference>
<evidence type="ECO:0000256" key="4">
    <source>
        <dbReference type="ARBA" id="ARBA00023284"/>
    </source>
</evidence>
<dbReference type="PROSITE" id="PS00194">
    <property type="entry name" value="THIOREDOXIN_1"/>
    <property type="match status" value="1"/>
</dbReference>
<dbReference type="InterPro" id="IPR017937">
    <property type="entry name" value="Thioredoxin_CS"/>
</dbReference>
<dbReference type="PANTHER" id="PTHR42852:SF6">
    <property type="entry name" value="THIOL:DISULFIDE INTERCHANGE PROTEIN DSBE"/>
    <property type="match status" value="1"/>
</dbReference>
<reference evidence="7" key="1">
    <citation type="journal article" date="2019" name="Int. J. Syst. Evol. Microbiol.">
        <title>The Global Catalogue of Microorganisms (GCM) 10K type strain sequencing project: providing services to taxonomists for standard genome sequencing and annotation.</title>
        <authorList>
            <consortium name="The Broad Institute Genomics Platform"/>
            <consortium name="The Broad Institute Genome Sequencing Center for Infectious Disease"/>
            <person name="Wu L."/>
            <person name="Ma J."/>
        </authorList>
    </citation>
    <scope>NUCLEOTIDE SEQUENCE [LARGE SCALE GENOMIC DNA]</scope>
    <source>
        <strain evidence="7">KCTC 52127</strain>
    </source>
</reference>
<evidence type="ECO:0000259" key="5">
    <source>
        <dbReference type="PROSITE" id="PS51352"/>
    </source>
</evidence>
<dbReference type="SUPFAM" id="SSF52833">
    <property type="entry name" value="Thioredoxin-like"/>
    <property type="match status" value="1"/>
</dbReference>
<evidence type="ECO:0000256" key="2">
    <source>
        <dbReference type="ARBA" id="ARBA00022748"/>
    </source>
</evidence>
<dbReference type="Gene3D" id="3.40.30.10">
    <property type="entry name" value="Glutaredoxin"/>
    <property type="match status" value="1"/>
</dbReference>
<dbReference type="PROSITE" id="PS51257">
    <property type="entry name" value="PROKAR_LIPOPROTEIN"/>
    <property type="match status" value="1"/>
</dbReference>
<proteinExistence type="predicted"/>
<organism evidence="6 7">
    <name type="scientific">Pseudotenacibaculum haliotis</name>
    <dbReference type="NCBI Taxonomy" id="1862138"/>
    <lineage>
        <taxon>Bacteria</taxon>
        <taxon>Pseudomonadati</taxon>
        <taxon>Bacteroidota</taxon>
        <taxon>Flavobacteriia</taxon>
        <taxon>Flavobacteriales</taxon>
        <taxon>Flavobacteriaceae</taxon>
        <taxon>Pseudotenacibaculum</taxon>
    </lineage>
</organism>
<dbReference type="RefSeq" id="WP_379665537.1">
    <property type="nucleotide sequence ID" value="NZ_JBHULH010000002.1"/>
</dbReference>
<keyword evidence="2" id="KW-0201">Cytochrome c-type biogenesis</keyword>
<comment type="subcellular location">
    <subcellularLocation>
        <location evidence="1">Cell envelope</location>
    </subcellularLocation>
</comment>
<dbReference type="EMBL" id="JBHULH010000002">
    <property type="protein sequence ID" value="MFD2566825.1"/>
    <property type="molecule type" value="Genomic_DNA"/>
</dbReference>
<name>A0ABW5LPU3_9FLAO</name>
<dbReference type="PANTHER" id="PTHR42852">
    <property type="entry name" value="THIOL:DISULFIDE INTERCHANGE PROTEIN DSBE"/>
    <property type="match status" value="1"/>
</dbReference>
<dbReference type="InterPro" id="IPR000866">
    <property type="entry name" value="AhpC/TSA"/>
</dbReference>
<dbReference type="InterPro" id="IPR025380">
    <property type="entry name" value="DUF4369"/>
</dbReference>
<dbReference type="Pfam" id="PF14289">
    <property type="entry name" value="DUF4369"/>
    <property type="match status" value="1"/>
</dbReference>
<protein>
    <submittedName>
        <fullName evidence="6">Redoxin domain-containing protein</fullName>
    </submittedName>
</protein>
<dbReference type="PROSITE" id="PS51352">
    <property type="entry name" value="THIOREDOXIN_2"/>
    <property type="match status" value="1"/>
</dbReference>
<dbReference type="InterPro" id="IPR036249">
    <property type="entry name" value="Thioredoxin-like_sf"/>
</dbReference>
<dbReference type="CDD" id="cd02966">
    <property type="entry name" value="TlpA_like_family"/>
    <property type="match status" value="1"/>
</dbReference>
<comment type="caution">
    <text evidence="6">The sequence shown here is derived from an EMBL/GenBank/DDBJ whole genome shotgun (WGS) entry which is preliminary data.</text>
</comment>
<evidence type="ECO:0000256" key="3">
    <source>
        <dbReference type="ARBA" id="ARBA00023157"/>
    </source>
</evidence>
<evidence type="ECO:0000256" key="1">
    <source>
        <dbReference type="ARBA" id="ARBA00004196"/>
    </source>
</evidence>
<dbReference type="Proteomes" id="UP001597508">
    <property type="component" value="Unassembled WGS sequence"/>
</dbReference>
<gene>
    <name evidence="6" type="ORF">ACFSRZ_05550</name>
</gene>
<sequence length="370" mass="42940">MRKVISFLIISFFILISCKKEIQRKEVYEIIGVVKNSRNNSIVQLQSNNKIIDTARIQNERFLFTGTIREPINVEIIVEGKEGFKSFWLENSKIQLISETENLKQAIIKGSKTQKLQEKFLLRVDKFDDFQDSLKVLLKDRSLSDKQREFLLKLKEKARIDELNVTIDFIEDFPNTLIGSSTLNDWKILIKEAYGKEMIEKLFSNMSIETKNSKVGSEISHFIEVSRDLNIGDKFVDIKLKNIHNKEISLSDVKATFTLIEFWTSWCAPCRKSNPHLISLYKKYHLNGFEIFGVSIDVFKRSWLNAVKKDGLLWENVIDTKGLESDVAFTYGVTELPSNVLIDNEGTIIARNLRGEKLEQKLKELFNERE</sequence>
<evidence type="ECO:0000313" key="6">
    <source>
        <dbReference type="EMBL" id="MFD2566825.1"/>
    </source>
</evidence>
<accession>A0ABW5LPU3</accession>
<feature type="domain" description="Thioredoxin" evidence="5">
    <location>
        <begin position="229"/>
        <end position="370"/>
    </location>
</feature>
<dbReference type="InterPro" id="IPR013766">
    <property type="entry name" value="Thioredoxin_domain"/>
</dbReference>
<keyword evidence="4" id="KW-0676">Redox-active center</keyword>
<keyword evidence="3" id="KW-1015">Disulfide bond</keyword>
<keyword evidence="7" id="KW-1185">Reference proteome</keyword>
<evidence type="ECO:0000313" key="7">
    <source>
        <dbReference type="Proteomes" id="UP001597508"/>
    </source>
</evidence>